<dbReference type="Proteomes" id="UP000076923">
    <property type="component" value="Unassembled WGS sequence"/>
</dbReference>
<organism evidence="1 2">
    <name type="scientific">Polaribacter atrinae</name>
    <dbReference type="NCBI Taxonomy" id="1333662"/>
    <lineage>
        <taxon>Bacteria</taxon>
        <taxon>Pseudomonadati</taxon>
        <taxon>Bacteroidota</taxon>
        <taxon>Flavobacteriia</taxon>
        <taxon>Flavobacteriales</taxon>
        <taxon>Flavobacteriaceae</taxon>
    </lineage>
</organism>
<dbReference type="RefSeq" id="WP_068450498.1">
    <property type="nucleotide sequence ID" value="NZ_CP150660.1"/>
</dbReference>
<keyword evidence="2" id="KW-1185">Reference proteome</keyword>
<evidence type="ECO:0000313" key="2">
    <source>
        <dbReference type="Proteomes" id="UP000076923"/>
    </source>
</evidence>
<dbReference type="AlphaFoldDB" id="A0A176TAJ4"/>
<name>A0A176TAJ4_9FLAO</name>
<gene>
    <name evidence="1" type="ORF">LPB303_11990</name>
</gene>
<dbReference type="OrthoDB" id="2041998at2"/>
<comment type="caution">
    <text evidence="1">The sequence shown here is derived from an EMBL/GenBank/DDBJ whole genome shotgun (WGS) entry which is preliminary data.</text>
</comment>
<dbReference type="STRING" id="1333662.LPB303_11990"/>
<reference evidence="1 2" key="1">
    <citation type="submission" date="2016-02" db="EMBL/GenBank/DDBJ databases">
        <title>Draft genome sequence of Polaribacter atrinae KACC17473.</title>
        <authorList>
            <person name="Shin S.-K."/>
            <person name="Yi H."/>
        </authorList>
    </citation>
    <scope>NUCLEOTIDE SEQUENCE [LARGE SCALE GENOMIC DNA]</scope>
    <source>
        <strain evidence="1 2">KACC 17473</strain>
    </source>
</reference>
<protein>
    <submittedName>
        <fullName evidence="1">Uncharacterized protein</fullName>
    </submittedName>
</protein>
<dbReference type="EMBL" id="LVWE01000048">
    <property type="protein sequence ID" value="OAD44553.1"/>
    <property type="molecule type" value="Genomic_DNA"/>
</dbReference>
<sequence>MFWNKRKKLPITEEDKVWIDEDLIWLKAELGKEHFMEIQTVKPTKEFYNRNFDKTEKDAEFILERTMELMSIKDVEIKLDFFSDGIVESENGTILTTPADINGEWESAAGTYEKNEKGIVISIETQQLKDPISLIATISHELSHQILLGENRIEENDEYLTDLTAITYGFGIFIGNSRFNFSQFSTNGGFGWQSSGIGYLPEQIIAYSMAWLSNERNENTEYSNFLKPSIKKYFKNSYEYLKNEKPE</sequence>
<accession>A0A176TAJ4</accession>
<evidence type="ECO:0000313" key="1">
    <source>
        <dbReference type="EMBL" id="OAD44553.1"/>
    </source>
</evidence>
<proteinExistence type="predicted"/>